<feature type="transmembrane region" description="Helical" evidence="6">
    <location>
        <begin position="128"/>
        <end position="147"/>
    </location>
</feature>
<dbReference type="Gene3D" id="1.20.1250.20">
    <property type="entry name" value="MFS general substrate transporter like domains"/>
    <property type="match status" value="1"/>
</dbReference>
<dbReference type="GO" id="GO:0005886">
    <property type="term" value="C:plasma membrane"/>
    <property type="evidence" value="ECO:0007669"/>
    <property type="project" value="UniProtKB-SubCell"/>
</dbReference>
<dbReference type="InterPro" id="IPR036259">
    <property type="entry name" value="MFS_trans_sf"/>
</dbReference>
<dbReference type="GO" id="GO:0022857">
    <property type="term" value="F:transmembrane transporter activity"/>
    <property type="evidence" value="ECO:0007669"/>
    <property type="project" value="InterPro"/>
</dbReference>
<sequence length="390" mass="39256">MPLALLALMISAFGIGTTEFVINGLLPDLSAEFGVSIPTAGLLVSGYALGVFIGAPVLTILGNRLARKKMLLLLMGIFIAGNIVSALAGSYGVLMAGRIVSSFAHGAFFGVGSVVAAGLVAPDRRARAIAMMFTGLTLANVLGVPLGTLLGQAFGWQSAFWAVVAIGVVAFLGVLALVPADGAGSELPSLREEMKVFRRGQVWMALLMTVLGFAPAFTVLTFIAPMATEVAGFGEGAVPVLVGLFGVGVVVGNLIGARFADRALMPSLYAILAVLIAVSLLFLPAAHSKAGLVAAILGFGVVSFATVAPLQTRVLDQAAGAPTLASAVNIGAFNLGNALGAFLGGTVIDAGLGYTATGWVAALLGAGGLAVALASGAMDRRRRAAYATAA</sequence>
<organism evidence="8 9">
    <name type="scientific">Actinorhabdospora filicis</name>
    <dbReference type="NCBI Taxonomy" id="1785913"/>
    <lineage>
        <taxon>Bacteria</taxon>
        <taxon>Bacillati</taxon>
        <taxon>Actinomycetota</taxon>
        <taxon>Actinomycetes</taxon>
        <taxon>Micromonosporales</taxon>
        <taxon>Micromonosporaceae</taxon>
        <taxon>Actinorhabdospora</taxon>
    </lineage>
</organism>
<keyword evidence="3 6" id="KW-0812">Transmembrane</keyword>
<protein>
    <submittedName>
        <fullName evidence="8">MFS transporter</fullName>
    </submittedName>
</protein>
<feature type="domain" description="Major facilitator superfamily (MFS) profile" evidence="7">
    <location>
        <begin position="4"/>
        <end position="383"/>
    </location>
</feature>
<dbReference type="PANTHER" id="PTHR43124">
    <property type="entry name" value="PURINE EFFLUX PUMP PBUE"/>
    <property type="match status" value="1"/>
</dbReference>
<feature type="transmembrane region" description="Helical" evidence="6">
    <location>
        <begin position="324"/>
        <end position="348"/>
    </location>
</feature>
<comment type="subcellular location">
    <subcellularLocation>
        <location evidence="1">Cell membrane</location>
        <topology evidence="1">Multi-pass membrane protein</topology>
    </subcellularLocation>
</comment>
<comment type="caution">
    <text evidence="8">The sequence shown here is derived from an EMBL/GenBank/DDBJ whole genome shotgun (WGS) entry which is preliminary data.</text>
</comment>
<feature type="transmembrane region" description="Helical" evidence="6">
    <location>
        <begin position="236"/>
        <end position="256"/>
    </location>
</feature>
<evidence type="ECO:0000256" key="3">
    <source>
        <dbReference type="ARBA" id="ARBA00022692"/>
    </source>
</evidence>
<dbReference type="RefSeq" id="WP_285663825.1">
    <property type="nucleotide sequence ID" value="NZ_BSTX01000002.1"/>
</dbReference>
<dbReference type="PANTHER" id="PTHR43124:SF3">
    <property type="entry name" value="CHLORAMPHENICOL EFFLUX PUMP RV0191"/>
    <property type="match status" value="1"/>
</dbReference>
<feature type="transmembrane region" description="Helical" evidence="6">
    <location>
        <begin position="292"/>
        <end position="312"/>
    </location>
</feature>
<keyword evidence="5 6" id="KW-0472">Membrane</keyword>
<evidence type="ECO:0000256" key="6">
    <source>
        <dbReference type="SAM" id="Phobius"/>
    </source>
</evidence>
<keyword evidence="9" id="KW-1185">Reference proteome</keyword>
<feature type="transmembrane region" description="Helical" evidence="6">
    <location>
        <begin position="99"/>
        <end position="121"/>
    </location>
</feature>
<evidence type="ECO:0000259" key="7">
    <source>
        <dbReference type="PROSITE" id="PS50850"/>
    </source>
</evidence>
<name>A0A9W6SLY8_9ACTN</name>
<keyword evidence="4 6" id="KW-1133">Transmembrane helix</keyword>
<dbReference type="Proteomes" id="UP001165079">
    <property type="component" value="Unassembled WGS sequence"/>
</dbReference>
<evidence type="ECO:0000256" key="1">
    <source>
        <dbReference type="ARBA" id="ARBA00004651"/>
    </source>
</evidence>
<dbReference type="PROSITE" id="PS50850">
    <property type="entry name" value="MFS"/>
    <property type="match status" value="1"/>
</dbReference>
<evidence type="ECO:0000313" key="8">
    <source>
        <dbReference type="EMBL" id="GLZ78678.1"/>
    </source>
</evidence>
<dbReference type="InterPro" id="IPR050189">
    <property type="entry name" value="MFS_Efflux_Transporters"/>
</dbReference>
<dbReference type="Pfam" id="PF07690">
    <property type="entry name" value="MFS_1"/>
    <property type="match status" value="1"/>
</dbReference>
<keyword evidence="2" id="KW-1003">Cell membrane</keyword>
<feature type="transmembrane region" description="Helical" evidence="6">
    <location>
        <begin position="354"/>
        <end position="374"/>
    </location>
</feature>
<feature type="transmembrane region" description="Helical" evidence="6">
    <location>
        <begin position="201"/>
        <end position="224"/>
    </location>
</feature>
<feature type="transmembrane region" description="Helical" evidence="6">
    <location>
        <begin position="268"/>
        <end position="286"/>
    </location>
</feature>
<dbReference type="CDD" id="cd17324">
    <property type="entry name" value="MFS_NepI_like"/>
    <property type="match status" value="1"/>
</dbReference>
<dbReference type="AlphaFoldDB" id="A0A9W6SLY8"/>
<accession>A0A9W6SLY8</accession>
<evidence type="ECO:0000256" key="2">
    <source>
        <dbReference type="ARBA" id="ARBA00022475"/>
    </source>
</evidence>
<dbReference type="SUPFAM" id="SSF103473">
    <property type="entry name" value="MFS general substrate transporter"/>
    <property type="match status" value="1"/>
</dbReference>
<evidence type="ECO:0000256" key="5">
    <source>
        <dbReference type="ARBA" id="ARBA00023136"/>
    </source>
</evidence>
<evidence type="ECO:0000313" key="9">
    <source>
        <dbReference type="Proteomes" id="UP001165079"/>
    </source>
</evidence>
<dbReference type="InterPro" id="IPR020846">
    <property type="entry name" value="MFS_dom"/>
</dbReference>
<dbReference type="InterPro" id="IPR011701">
    <property type="entry name" value="MFS"/>
</dbReference>
<reference evidence="8" key="1">
    <citation type="submission" date="2023-03" db="EMBL/GenBank/DDBJ databases">
        <title>Actinorhabdospora filicis NBRC 111898.</title>
        <authorList>
            <person name="Ichikawa N."/>
            <person name="Sato H."/>
            <person name="Tonouchi N."/>
        </authorList>
    </citation>
    <scope>NUCLEOTIDE SEQUENCE</scope>
    <source>
        <strain evidence="8">NBRC 111898</strain>
    </source>
</reference>
<dbReference type="EMBL" id="BSTX01000002">
    <property type="protein sequence ID" value="GLZ78678.1"/>
    <property type="molecule type" value="Genomic_DNA"/>
</dbReference>
<evidence type="ECO:0000256" key="4">
    <source>
        <dbReference type="ARBA" id="ARBA00022989"/>
    </source>
</evidence>
<feature type="transmembrane region" description="Helical" evidence="6">
    <location>
        <begin position="159"/>
        <end position="180"/>
    </location>
</feature>
<feature type="transmembrane region" description="Helical" evidence="6">
    <location>
        <begin position="70"/>
        <end position="93"/>
    </location>
</feature>
<proteinExistence type="predicted"/>
<feature type="transmembrane region" description="Helical" evidence="6">
    <location>
        <begin position="38"/>
        <end position="58"/>
    </location>
</feature>
<gene>
    <name evidence="8" type="primary">araJ</name>
    <name evidence="8" type="ORF">Afil01_34850</name>
</gene>